<accession>A0A0L0C501</accession>
<dbReference type="AlphaFoldDB" id="A0A0L0C501"/>
<evidence type="ECO:0000313" key="2">
    <source>
        <dbReference type="Proteomes" id="UP000037069"/>
    </source>
</evidence>
<protein>
    <submittedName>
        <fullName evidence="1">Uncharacterized protein</fullName>
    </submittedName>
</protein>
<comment type="caution">
    <text evidence="1">The sequence shown here is derived from an EMBL/GenBank/DDBJ whole genome shotgun (WGS) entry which is preliminary data.</text>
</comment>
<evidence type="ECO:0000313" key="1">
    <source>
        <dbReference type="EMBL" id="KNC26509.1"/>
    </source>
</evidence>
<sequence length="170" mass="19499">MHVAAAMTCMMIDATTTTSTTLRQAMERFSTKSPKNDYYLPYALLLRKSLSNGVVRQRTNEQDAHQLSAALLTLACVRSRSLLQNSHKLCHFNFRLNSNNLHISYIIPLNSIERTQALKLLHAEINLLKISLSFANRGQMKIRHSIYNSTLLVKVYQHNLKVHNADYYHV</sequence>
<organism evidence="1 2">
    <name type="scientific">Lucilia cuprina</name>
    <name type="common">Green bottle fly</name>
    <name type="synonym">Australian sheep blowfly</name>
    <dbReference type="NCBI Taxonomy" id="7375"/>
    <lineage>
        <taxon>Eukaryota</taxon>
        <taxon>Metazoa</taxon>
        <taxon>Ecdysozoa</taxon>
        <taxon>Arthropoda</taxon>
        <taxon>Hexapoda</taxon>
        <taxon>Insecta</taxon>
        <taxon>Pterygota</taxon>
        <taxon>Neoptera</taxon>
        <taxon>Endopterygota</taxon>
        <taxon>Diptera</taxon>
        <taxon>Brachycera</taxon>
        <taxon>Muscomorpha</taxon>
        <taxon>Oestroidea</taxon>
        <taxon>Calliphoridae</taxon>
        <taxon>Luciliinae</taxon>
        <taxon>Lucilia</taxon>
    </lineage>
</organism>
<proteinExistence type="predicted"/>
<keyword evidence="2" id="KW-1185">Reference proteome</keyword>
<gene>
    <name evidence="1" type="ORF">FF38_08619</name>
</gene>
<dbReference type="EMBL" id="JRES01000984">
    <property type="protein sequence ID" value="KNC26509.1"/>
    <property type="molecule type" value="Genomic_DNA"/>
</dbReference>
<reference evidence="1 2" key="1">
    <citation type="journal article" date="2015" name="Nat. Commun.">
        <title>Lucilia cuprina genome unlocks parasitic fly biology to underpin future interventions.</title>
        <authorList>
            <person name="Anstead C.A."/>
            <person name="Korhonen P.K."/>
            <person name="Young N.D."/>
            <person name="Hall R.S."/>
            <person name="Jex A.R."/>
            <person name="Murali S.C."/>
            <person name="Hughes D.S."/>
            <person name="Lee S.F."/>
            <person name="Perry T."/>
            <person name="Stroehlein A.J."/>
            <person name="Ansell B.R."/>
            <person name="Breugelmans B."/>
            <person name="Hofmann A."/>
            <person name="Qu J."/>
            <person name="Dugan S."/>
            <person name="Lee S.L."/>
            <person name="Chao H."/>
            <person name="Dinh H."/>
            <person name="Han Y."/>
            <person name="Doddapaneni H.V."/>
            <person name="Worley K.C."/>
            <person name="Muzny D.M."/>
            <person name="Ioannidis P."/>
            <person name="Waterhouse R.M."/>
            <person name="Zdobnov E.M."/>
            <person name="James P.J."/>
            <person name="Bagnall N.H."/>
            <person name="Kotze A.C."/>
            <person name="Gibbs R.A."/>
            <person name="Richards S."/>
            <person name="Batterham P."/>
            <person name="Gasser R.B."/>
        </authorList>
    </citation>
    <scope>NUCLEOTIDE SEQUENCE [LARGE SCALE GENOMIC DNA]</scope>
    <source>
        <strain evidence="1 2">LS</strain>
        <tissue evidence="1">Full body</tissue>
    </source>
</reference>
<dbReference type="Proteomes" id="UP000037069">
    <property type="component" value="Unassembled WGS sequence"/>
</dbReference>
<name>A0A0L0C501_LUCCU</name>